<feature type="compositionally biased region" description="Low complexity" evidence="1">
    <location>
        <begin position="87"/>
        <end position="101"/>
    </location>
</feature>
<name>A0A4Q7ZTL7_9ACTN</name>
<sequence>MPTTERVTLYQAADRRPGSAAILAVLTDLAVAATAARLAGRSASRAPAGPAHPRGHRGDRRPGDPADPRLAHLRHRQRRRRPRRCGPGEPAMTTTPTTPGTPTAFAAGPVASPAVHVDAVLPRLAWTIAYARHLTRAVMTRTGITPDDRDAVETTRAYSLPTDADREGAINSLITDR</sequence>
<feature type="compositionally biased region" description="Low complexity" evidence="1">
    <location>
        <begin position="36"/>
        <end position="52"/>
    </location>
</feature>
<dbReference type="AlphaFoldDB" id="A0A4Q7ZTL7"/>
<evidence type="ECO:0000313" key="2">
    <source>
        <dbReference type="EMBL" id="RZU54274.1"/>
    </source>
</evidence>
<organism evidence="2 3">
    <name type="scientific">Krasilnikovia cinnamomea</name>
    <dbReference type="NCBI Taxonomy" id="349313"/>
    <lineage>
        <taxon>Bacteria</taxon>
        <taxon>Bacillati</taxon>
        <taxon>Actinomycetota</taxon>
        <taxon>Actinomycetes</taxon>
        <taxon>Micromonosporales</taxon>
        <taxon>Micromonosporaceae</taxon>
        <taxon>Krasilnikovia</taxon>
    </lineage>
</organism>
<accession>A0A4Q7ZTL7</accession>
<dbReference type="EMBL" id="SHKY01000001">
    <property type="protein sequence ID" value="RZU54274.1"/>
    <property type="molecule type" value="Genomic_DNA"/>
</dbReference>
<feature type="compositionally biased region" description="Basic residues" evidence="1">
    <location>
        <begin position="71"/>
        <end position="84"/>
    </location>
</feature>
<feature type="region of interest" description="Disordered" evidence="1">
    <location>
        <begin position="36"/>
        <end position="101"/>
    </location>
</feature>
<gene>
    <name evidence="2" type="ORF">EV385_6222</name>
</gene>
<evidence type="ECO:0000313" key="3">
    <source>
        <dbReference type="Proteomes" id="UP000292564"/>
    </source>
</evidence>
<dbReference type="RefSeq" id="WP_130512653.1">
    <property type="nucleotide sequence ID" value="NZ_SHKY01000001.1"/>
</dbReference>
<proteinExistence type="predicted"/>
<dbReference type="Proteomes" id="UP000292564">
    <property type="component" value="Unassembled WGS sequence"/>
</dbReference>
<keyword evidence="3" id="KW-1185">Reference proteome</keyword>
<comment type="caution">
    <text evidence="2">The sequence shown here is derived from an EMBL/GenBank/DDBJ whole genome shotgun (WGS) entry which is preliminary data.</text>
</comment>
<evidence type="ECO:0000256" key="1">
    <source>
        <dbReference type="SAM" id="MobiDB-lite"/>
    </source>
</evidence>
<protein>
    <submittedName>
        <fullName evidence="2">Uncharacterized protein</fullName>
    </submittedName>
</protein>
<reference evidence="2 3" key="1">
    <citation type="submission" date="2019-02" db="EMBL/GenBank/DDBJ databases">
        <title>Sequencing the genomes of 1000 actinobacteria strains.</title>
        <authorList>
            <person name="Klenk H.-P."/>
        </authorList>
    </citation>
    <scope>NUCLEOTIDE SEQUENCE [LARGE SCALE GENOMIC DNA]</scope>
    <source>
        <strain evidence="2 3">DSM 45162</strain>
    </source>
</reference>
<feature type="compositionally biased region" description="Basic and acidic residues" evidence="1">
    <location>
        <begin position="60"/>
        <end position="70"/>
    </location>
</feature>